<name>A0ABV4F7B9_BRAEL</name>
<keyword evidence="2" id="KW-1185">Reference proteome</keyword>
<comment type="caution">
    <text evidence="1">The sequence shown here is derived from an EMBL/GenBank/DDBJ whole genome shotgun (WGS) entry which is preliminary data.</text>
</comment>
<accession>A0ABV4F7B9</accession>
<dbReference type="EMBL" id="JBGBZA010000002">
    <property type="protein sequence ID" value="MEY9319361.1"/>
    <property type="molecule type" value="Genomic_DNA"/>
</dbReference>
<protein>
    <recommendedName>
        <fullName evidence="3">Integrase</fullName>
    </recommendedName>
</protein>
<dbReference type="RefSeq" id="WP_016848617.1">
    <property type="nucleotide sequence ID" value="NZ_JALJZB010000001.1"/>
</dbReference>
<gene>
    <name evidence="1" type="ORF">ABIF29_006160</name>
</gene>
<evidence type="ECO:0000313" key="2">
    <source>
        <dbReference type="Proteomes" id="UP001565471"/>
    </source>
</evidence>
<dbReference type="Proteomes" id="UP001565471">
    <property type="component" value="Unassembled WGS sequence"/>
</dbReference>
<sequence length="58" mass="6533">MKGDRNTAGKDIVQKRREAREEAKAVEVQNAAPTFEECAEVYIRARSEKTPRPVALFA</sequence>
<evidence type="ECO:0008006" key="3">
    <source>
        <dbReference type="Google" id="ProtNLM"/>
    </source>
</evidence>
<organism evidence="1 2">
    <name type="scientific">Bradyrhizobium elkanii</name>
    <dbReference type="NCBI Taxonomy" id="29448"/>
    <lineage>
        <taxon>Bacteria</taxon>
        <taxon>Pseudomonadati</taxon>
        <taxon>Pseudomonadota</taxon>
        <taxon>Alphaproteobacteria</taxon>
        <taxon>Hyphomicrobiales</taxon>
        <taxon>Nitrobacteraceae</taxon>
        <taxon>Bradyrhizobium</taxon>
    </lineage>
</organism>
<evidence type="ECO:0000313" key="1">
    <source>
        <dbReference type="EMBL" id="MEY9319361.1"/>
    </source>
</evidence>
<reference evidence="1 2" key="1">
    <citation type="submission" date="2024-07" db="EMBL/GenBank/DDBJ databases">
        <title>Genomic Encyclopedia of Type Strains, Phase V (KMG-V): Genome sequencing to study the core and pangenomes of soil and plant-associated prokaryotes.</title>
        <authorList>
            <person name="Whitman W."/>
        </authorList>
    </citation>
    <scope>NUCLEOTIDE SEQUENCE [LARGE SCALE GENOMIC DNA]</scope>
    <source>
        <strain evidence="1 2">USDA 415</strain>
    </source>
</reference>
<proteinExistence type="predicted"/>